<dbReference type="GO" id="GO:0006032">
    <property type="term" value="P:chitin catabolic process"/>
    <property type="evidence" value="ECO:0007669"/>
    <property type="project" value="UniProtKB-KW"/>
</dbReference>
<reference evidence="11" key="1">
    <citation type="submission" date="2022-07" db="EMBL/GenBank/DDBJ databases">
        <title>Phylogenomic reconstructions and comparative analyses of Kickxellomycotina fungi.</title>
        <authorList>
            <person name="Reynolds N.K."/>
            <person name="Stajich J.E."/>
            <person name="Barry K."/>
            <person name="Grigoriev I.V."/>
            <person name="Crous P."/>
            <person name="Smith M.E."/>
        </authorList>
    </citation>
    <scope>NUCLEOTIDE SEQUENCE</scope>
    <source>
        <strain evidence="11">NRRL 1566</strain>
    </source>
</reference>
<dbReference type="GO" id="GO:0005576">
    <property type="term" value="C:extracellular region"/>
    <property type="evidence" value="ECO:0007669"/>
    <property type="project" value="TreeGrafter"/>
</dbReference>
<proteinExistence type="inferred from homology"/>
<dbReference type="Pfam" id="PF00704">
    <property type="entry name" value="Glyco_hydro_18"/>
    <property type="match status" value="1"/>
</dbReference>
<dbReference type="Pfam" id="PF03427">
    <property type="entry name" value="CBM_19"/>
    <property type="match status" value="1"/>
</dbReference>
<evidence type="ECO:0000313" key="11">
    <source>
        <dbReference type="EMBL" id="KAJ2851071.1"/>
    </source>
</evidence>
<dbReference type="InterPro" id="IPR050314">
    <property type="entry name" value="Glycosyl_Hydrlase_18"/>
</dbReference>
<dbReference type="PROSITE" id="PS01095">
    <property type="entry name" value="GH18_1"/>
    <property type="match status" value="1"/>
</dbReference>
<comment type="catalytic activity">
    <reaction evidence="1">
        <text>Random endo-hydrolysis of N-acetyl-beta-D-glucosaminide (1-&gt;4)-beta-linkages in chitin and chitodextrins.</text>
        <dbReference type="EC" id="3.2.1.14"/>
    </reaction>
</comment>
<dbReference type="Gene3D" id="3.10.50.10">
    <property type="match status" value="1"/>
</dbReference>
<dbReference type="EMBL" id="JANBUW010000018">
    <property type="protein sequence ID" value="KAJ2851071.1"/>
    <property type="molecule type" value="Genomic_DNA"/>
</dbReference>
<accession>A0A9W8IBR4</accession>
<keyword evidence="3" id="KW-0146">Chitin degradation</keyword>
<dbReference type="SUPFAM" id="SSF54556">
    <property type="entry name" value="Chitinase insertion domain"/>
    <property type="match status" value="1"/>
</dbReference>
<dbReference type="AlphaFoldDB" id="A0A9W8IBR4"/>
<evidence type="ECO:0000256" key="3">
    <source>
        <dbReference type="ARBA" id="ARBA00023024"/>
    </source>
</evidence>
<evidence type="ECO:0000256" key="9">
    <source>
        <dbReference type="SAM" id="MobiDB-lite"/>
    </source>
</evidence>
<dbReference type="Proteomes" id="UP001139887">
    <property type="component" value="Unassembled WGS sequence"/>
</dbReference>
<evidence type="ECO:0000259" key="10">
    <source>
        <dbReference type="PROSITE" id="PS51910"/>
    </source>
</evidence>
<organism evidence="11 12">
    <name type="scientific">Coemansia brasiliensis</name>
    <dbReference type="NCBI Taxonomy" id="2650707"/>
    <lineage>
        <taxon>Eukaryota</taxon>
        <taxon>Fungi</taxon>
        <taxon>Fungi incertae sedis</taxon>
        <taxon>Zoopagomycota</taxon>
        <taxon>Kickxellomycotina</taxon>
        <taxon>Kickxellomycetes</taxon>
        <taxon>Kickxellales</taxon>
        <taxon>Kickxellaceae</taxon>
        <taxon>Coemansia</taxon>
    </lineage>
</organism>
<evidence type="ECO:0000313" key="12">
    <source>
        <dbReference type="Proteomes" id="UP001139887"/>
    </source>
</evidence>
<comment type="similarity">
    <text evidence="8">Belongs to the glycosyl hydrolase 18 family.</text>
</comment>
<evidence type="ECO:0000256" key="2">
    <source>
        <dbReference type="ARBA" id="ARBA00022801"/>
    </source>
</evidence>
<feature type="region of interest" description="Disordered" evidence="9">
    <location>
        <begin position="362"/>
        <end position="452"/>
    </location>
</feature>
<dbReference type="PANTHER" id="PTHR11177">
    <property type="entry name" value="CHITINASE"/>
    <property type="match status" value="1"/>
</dbReference>
<feature type="domain" description="GH18" evidence="10">
    <location>
        <begin position="1"/>
        <end position="366"/>
    </location>
</feature>
<sequence length="520" mass="55937">MNNVDFAKYTHINIAFSIPNEDGSLSFEDDWAMQQITGQIKSGGAKVLMSVGGWTGSNLFSKIFKQAPSRSKLLDSMVSYVKQYNLDGIDIDFEYPGRLGNTCNIYDEANDTPNLLAFLKDLRKKFSSEFGDNKDKSKLITLAVRVQPFDVNGSPASDVSEFAKYVDFANIMAYDINGAWNEKTGPNAPFEYDKQKETTPLSFVSAIDAWTKAGWPANQLVAGLGFYGRSTQTKQDMRVEDGNQYQPQLHDVPLGDSEDAPWYDKCAGITSASGTWQWKHLRDQGVLVQPDTAASPWIRQWDNVSQTPWLFNPDKKLFLSYDDPKSIRIKSDYAASKGLAGVMLWSINMDYNNELIDAARSFGSGSSSESSAIKSNSAESSSTESIGSSASPTASSPSVNSSSTSTTQSLSESASSSPLSSEPTTTSQAPTSSSTAPAQTSSPGNNELAPGQSCTSDGKYSCVDSNGHTAAYVVCTGGKQVAASCAPGTVCLPFQNTIICGWPSLKSLVSGVDSLFSHGN</sequence>
<dbReference type="GO" id="GO:0008843">
    <property type="term" value="F:endochitinase activity"/>
    <property type="evidence" value="ECO:0007669"/>
    <property type="project" value="UniProtKB-EC"/>
</dbReference>
<feature type="compositionally biased region" description="Low complexity" evidence="9">
    <location>
        <begin position="362"/>
        <end position="443"/>
    </location>
</feature>
<dbReference type="SMART" id="SM00636">
    <property type="entry name" value="Glyco_18"/>
    <property type="match status" value="1"/>
</dbReference>
<evidence type="ECO:0000256" key="6">
    <source>
        <dbReference type="ARBA" id="ARBA00023326"/>
    </source>
</evidence>
<evidence type="ECO:0000256" key="4">
    <source>
        <dbReference type="ARBA" id="ARBA00023277"/>
    </source>
</evidence>
<dbReference type="GO" id="GO:0000272">
    <property type="term" value="P:polysaccharide catabolic process"/>
    <property type="evidence" value="ECO:0007669"/>
    <property type="project" value="UniProtKB-KW"/>
</dbReference>
<keyword evidence="6" id="KW-0624">Polysaccharide degradation</keyword>
<comment type="caution">
    <text evidence="11">The sequence shown here is derived from an EMBL/GenBank/DDBJ whole genome shotgun (WGS) entry which is preliminary data.</text>
</comment>
<dbReference type="InterPro" id="IPR005089">
    <property type="entry name" value="CBM19"/>
</dbReference>
<dbReference type="InterPro" id="IPR001579">
    <property type="entry name" value="Glyco_hydro_18_chit_AS"/>
</dbReference>
<keyword evidence="5 7" id="KW-0326">Glycosidase</keyword>
<dbReference type="InterPro" id="IPR017853">
    <property type="entry name" value="GH"/>
</dbReference>
<dbReference type="Gene3D" id="3.20.20.80">
    <property type="entry name" value="Glycosidases"/>
    <property type="match status" value="1"/>
</dbReference>
<gene>
    <name evidence="11" type="ORF">IWW36_001418</name>
</gene>
<evidence type="ECO:0000256" key="1">
    <source>
        <dbReference type="ARBA" id="ARBA00000822"/>
    </source>
</evidence>
<dbReference type="InterPro" id="IPR029070">
    <property type="entry name" value="Chitinase_insertion_sf"/>
</dbReference>
<keyword evidence="12" id="KW-1185">Reference proteome</keyword>
<keyword evidence="2 7" id="KW-0378">Hydrolase</keyword>
<evidence type="ECO:0000256" key="8">
    <source>
        <dbReference type="RuleBase" id="RU004453"/>
    </source>
</evidence>
<dbReference type="PROSITE" id="PS51910">
    <property type="entry name" value="GH18_2"/>
    <property type="match status" value="1"/>
</dbReference>
<keyword evidence="4" id="KW-0119">Carbohydrate metabolism</keyword>
<evidence type="ECO:0000256" key="7">
    <source>
        <dbReference type="RuleBase" id="RU000489"/>
    </source>
</evidence>
<dbReference type="InterPro" id="IPR001223">
    <property type="entry name" value="Glyco_hydro18_cat"/>
</dbReference>
<evidence type="ECO:0000256" key="5">
    <source>
        <dbReference type="ARBA" id="ARBA00023295"/>
    </source>
</evidence>
<dbReference type="InterPro" id="IPR011583">
    <property type="entry name" value="Chitinase_II/V-like_cat"/>
</dbReference>
<dbReference type="SUPFAM" id="SSF51445">
    <property type="entry name" value="(Trans)glycosidases"/>
    <property type="match status" value="1"/>
</dbReference>
<dbReference type="GO" id="GO:0008061">
    <property type="term" value="F:chitin binding"/>
    <property type="evidence" value="ECO:0007669"/>
    <property type="project" value="InterPro"/>
</dbReference>
<name>A0A9W8IBR4_9FUNG</name>
<dbReference type="PANTHER" id="PTHR11177:SF392">
    <property type="entry name" value="HAP41P"/>
    <property type="match status" value="1"/>
</dbReference>
<dbReference type="OrthoDB" id="76388at2759"/>
<protein>
    <recommendedName>
        <fullName evidence="10">GH18 domain-containing protein</fullName>
    </recommendedName>
</protein>